<proteinExistence type="inferred from homology"/>
<dbReference type="PRINTS" id="PR00781">
    <property type="entry name" value="LIPOSIGPTASE"/>
</dbReference>
<dbReference type="HAMAP" id="MF_00161">
    <property type="entry name" value="LspA"/>
    <property type="match status" value="1"/>
</dbReference>
<reference evidence="13" key="1">
    <citation type="submission" date="2023-07" db="EMBL/GenBank/DDBJ databases">
        <title>30 novel species of actinomycetes from the DSMZ collection.</title>
        <authorList>
            <person name="Nouioui I."/>
        </authorList>
    </citation>
    <scope>NUCLEOTIDE SEQUENCE [LARGE SCALE GENOMIC DNA]</scope>
    <source>
        <strain evidence="13">DSM 44743</strain>
    </source>
</reference>
<dbReference type="PANTHER" id="PTHR33695">
    <property type="entry name" value="LIPOPROTEIN SIGNAL PEPTIDASE"/>
    <property type="match status" value="1"/>
</dbReference>
<dbReference type="GO" id="GO:0004190">
    <property type="term" value="F:aspartic-type endopeptidase activity"/>
    <property type="evidence" value="ECO:0007669"/>
    <property type="project" value="UniProtKB-EC"/>
</dbReference>
<keyword evidence="13" id="KW-1185">Reference proteome</keyword>
<dbReference type="Proteomes" id="UP001183390">
    <property type="component" value="Unassembled WGS sequence"/>
</dbReference>
<evidence type="ECO:0000256" key="8">
    <source>
        <dbReference type="ARBA" id="ARBA00023136"/>
    </source>
</evidence>
<comment type="catalytic activity">
    <reaction evidence="9">
        <text>Release of signal peptides from bacterial membrane prolipoproteins. Hydrolyzes -Xaa-Yaa-Zaa-|-(S,diacylglyceryl)Cys-, in which Xaa is hydrophobic (preferably Leu), and Yaa (Ala or Ser) and Zaa (Gly or Ala) have small, neutral side chains.</text>
        <dbReference type="EC" id="3.4.23.36"/>
    </reaction>
</comment>
<feature type="transmembrane region" description="Helical" evidence="9">
    <location>
        <begin position="95"/>
        <end position="113"/>
    </location>
</feature>
<feature type="region of interest" description="Disordered" evidence="11">
    <location>
        <begin position="168"/>
        <end position="198"/>
    </location>
</feature>
<evidence type="ECO:0000256" key="6">
    <source>
        <dbReference type="ARBA" id="ARBA00022801"/>
    </source>
</evidence>
<dbReference type="EC" id="3.4.23.36" evidence="9"/>
<gene>
    <name evidence="9 12" type="primary">lspA</name>
    <name evidence="12" type="ORF">RM479_18650</name>
</gene>
<evidence type="ECO:0000256" key="5">
    <source>
        <dbReference type="ARBA" id="ARBA00022750"/>
    </source>
</evidence>
<comment type="pathway">
    <text evidence="9">Protein modification; lipoprotein biosynthesis (signal peptide cleavage).</text>
</comment>
<protein>
    <recommendedName>
        <fullName evidence="9">Lipoprotein signal peptidase</fullName>
        <ecNumber evidence="9">3.4.23.36</ecNumber>
    </recommendedName>
    <alternativeName>
        <fullName evidence="9">Prolipoprotein signal peptidase</fullName>
    </alternativeName>
    <alternativeName>
        <fullName evidence="9">Signal peptidase II</fullName>
        <shortName evidence="9">SPase II</shortName>
    </alternativeName>
</protein>
<dbReference type="PANTHER" id="PTHR33695:SF1">
    <property type="entry name" value="LIPOPROTEIN SIGNAL PEPTIDASE"/>
    <property type="match status" value="1"/>
</dbReference>
<evidence type="ECO:0000256" key="10">
    <source>
        <dbReference type="RuleBase" id="RU004181"/>
    </source>
</evidence>
<keyword evidence="3 9" id="KW-0645">Protease</keyword>
<evidence type="ECO:0000256" key="1">
    <source>
        <dbReference type="ARBA" id="ARBA00006139"/>
    </source>
</evidence>
<feature type="active site" evidence="9">
    <location>
        <position position="129"/>
    </location>
</feature>
<keyword evidence="2 9" id="KW-1003">Cell membrane</keyword>
<dbReference type="RefSeq" id="WP_311513010.1">
    <property type="nucleotide sequence ID" value="NZ_JAVREP010000013.1"/>
</dbReference>
<keyword evidence="6 9" id="KW-0378">Hydrolase</keyword>
<comment type="subcellular location">
    <subcellularLocation>
        <location evidence="9">Cell membrane</location>
        <topology evidence="9">Multi-pass membrane protein</topology>
    </subcellularLocation>
</comment>
<dbReference type="EMBL" id="JAVREP010000013">
    <property type="protein sequence ID" value="MDT0330441.1"/>
    <property type="molecule type" value="Genomic_DNA"/>
</dbReference>
<keyword evidence="4 9" id="KW-0812">Transmembrane</keyword>
<sequence length="198" mass="21155">MTTNRKTGIPPRRYPMLVLIALTAIGVDLLTKEWVLATFHEGERLDVIGSVVQFTLVYNTGAAFSMGTDHTWVFSTIATVVVIAIACYGLRVRSAWWAVALGLMMGGAAGNLLDRIFREPEPFHGAVVDFVKVMSFPVFNVADSCVVVGAILVVALTFKGLDPDGTWASDKTEAAVATTDDTEGDTAPGDDTTEGKGQ</sequence>
<dbReference type="InterPro" id="IPR001872">
    <property type="entry name" value="Peptidase_A8"/>
</dbReference>
<evidence type="ECO:0000256" key="2">
    <source>
        <dbReference type="ARBA" id="ARBA00022475"/>
    </source>
</evidence>
<comment type="function">
    <text evidence="9">This protein specifically catalyzes the removal of signal peptides from prolipoproteins.</text>
</comment>
<name>A0ABU2MEX4_9ACTN</name>
<evidence type="ECO:0000256" key="9">
    <source>
        <dbReference type="HAMAP-Rule" id="MF_00161"/>
    </source>
</evidence>
<feature type="transmembrane region" description="Helical" evidence="9">
    <location>
        <begin position="14"/>
        <end position="35"/>
    </location>
</feature>
<feature type="transmembrane region" description="Helical" evidence="9">
    <location>
        <begin position="133"/>
        <end position="158"/>
    </location>
</feature>
<keyword evidence="5 9" id="KW-0064">Aspartyl protease</keyword>
<organism evidence="12 13">
    <name type="scientific">Nocardiopsis lambiniae</name>
    <dbReference type="NCBI Taxonomy" id="3075539"/>
    <lineage>
        <taxon>Bacteria</taxon>
        <taxon>Bacillati</taxon>
        <taxon>Actinomycetota</taxon>
        <taxon>Actinomycetes</taxon>
        <taxon>Streptosporangiales</taxon>
        <taxon>Nocardiopsidaceae</taxon>
        <taxon>Nocardiopsis</taxon>
    </lineage>
</organism>
<evidence type="ECO:0000256" key="7">
    <source>
        <dbReference type="ARBA" id="ARBA00022989"/>
    </source>
</evidence>
<keyword evidence="7 9" id="KW-1133">Transmembrane helix</keyword>
<evidence type="ECO:0000313" key="13">
    <source>
        <dbReference type="Proteomes" id="UP001183390"/>
    </source>
</evidence>
<evidence type="ECO:0000256" key="11">
    <source>
        <dbReference type="SAM" id="MobiDB-lite"/>
    </source>
</evidence>
<dbReference type="NCBIfam" id="TIGR00077">
    <property type="entry name" value="lspA"/>
    <property type="match status" value="1"/>
</dbReference>
<feature type="active site" evidence="9">
    <location>
        <position position="143"/>
    </location>
</feature>
<dbReference type="Pfam" id="PF01252">
    <property type="entry name" value="Peptidase_A8"/>
    <property type="match status" value="1"/>
</dbReference>
<evidence type="ECO:0000313" key="12">
    <source>
        <dbReference type="EMBL" id="MDT0330441.1"/>
    </source>
</evidence>
<evidence type="ECO:0000256" key="3">
    <source>
        <dbReference type="ARBA" id="ARBA00022670"/>
    </source>
</evidence>
<feature type="transmembrane region" description="Helical" evidence="9">
    <location>
        <begin position="72"/>
        <end position="90"/>
    </location>
</feature>
<evidence type="ECO:0000256" key="4">
    <source>
        <dbReference type="ARBA" id="ARBA00022692"/>
    </source>
</evidence>
<comment type="similarity">
    <text evidence="1 9 10">Belongs to the peptidase A8 family.</text>
</comment>
<accession>A0ABU2MEX4</accession>
<comment type="caution">
    <text evidence="12">The sequence shown here is derived from an EMBL/GenBank/DDBJ whole genome shotgun (WGS) entry which is preliminary data.</text>
</comment>
<feature type="compositionally biased region" description="Low complexity" evidence="11">
    <location>
        <begin position="174"/>
        <end position="190"/>
    </location>
</feature>
<keyword evidence="8 9" id="KW-0472">Membrane</keyword>